<reference evidence="1" key="3">
    <citation type="journal article" date="2019" name="G3 (Bethesda)">
        <title>Hybrid Assembly of the Genome of the Entomopathogenic Nematode Steinernema carpocapsae Identifies the X-Chromosome.</title>
        <authorList>
            <person name="Serra L."/>
            <person name="Macchietto M."/>
            <person name="Macias-Munoz A."/>
            <person name="McGill C.J."/>
            <person name="Rodriguez I.M."/>
            <person name="Rodriguez B."/>
            <person name="Murad R."/>
            <person name="Mortazavi A."/>
        </authorList>
    </citation>
    <scope>NUCLEOTIDE SEQUENCE [LARGE SCALE GENOMIC DNA]</scope>
    <source>
        <strain evidence="1">ALL</strain>
    </source>
</reference>
<gene>
    <name evidence="1" type="ORF">L596_006203</name>
</gene>
<accession>A0A4U8V1D9</accession>
<evidence type="ECO:0000313" key="1">
    <source>
        <dbReference type="EMBL" id="TMS39720.1"/>
    </source>
</evidence>
<comment type="caution">
    <text evidence="1">The sequence shown here is derived from an EMBL/GenBank/DDBJ whole genome shotgun (WGS) entry which is preliminary data.</text>
</comment>
<reference evidence="1" key="1">
    <citation type="submission" date="2013-11" db="EMBL/GenBank/DDBJ databases">
        <authorList>
            <person name="Sternberg P."/>
            <person name="Dillman A."/>
            <person name="Macchietto M."/>
        </authorList>
    </citation>
    <scope>NUCLEOTIDE SEQUENCE</scope>
    <source>
        <strain evidence="1">ALL</strain>
    </source>
</reference>
<organism evidence="1">
    <name type="scientific">Steinernema carpocapsae</name>
    <name type="common">Entomopathogenic nematode</name>
    <dbReference type="NCBI Taxonomy" id="34508"/>
    <lineage>
        <taxon>Eukaryota</taxon>
        <taxon>Metazoa</taxon>
        <taxon>Ecdysozoa</taxon>
        <taxon>Nematoda</taxon>
        <taxon>Chromadorea</taxon>
        <taxon>Rhabditida</taxon>
        <taxon>Tylenchina</taxon>
        <taxon>Panagrolaimomorpha</taxon>
        <taxon>Strongyloidoidea</taxon>
        <taxon>Steinernematidae</taxon>
        <taxon>Steinernema</taxon>
    </lineage>
</organism>
<dbReference type="EMBL" id="AZBU02000001">
    <property type="protein sequence ID" value="TMS39720.1"/>
    <property type="molecule type" value="Genomic_DNA"/>
</dbReference>
<dbReference type="AlphaFoldDB" id="A0A4U8V1D9"/>
<sequence>MLESLKLPYNPEPRRTPKIQFFNFSRPKPTLKKFFSNSVVSEWNVLSEIVVNSGTAKTFQNRFEIWLNSV</sequence>
<reference evidence="1" key="2">
    <citation type="journal article" date="2015" name="Genome Biol.">
        <title>Comparative genomics of Steinernema reveals deeply conserved gene regulatory networks.</title>
        <authorList>
            <person name="Dillman A.R."/>
            <person name="Macchietto M."/>
            <person name="Porter C.F."/>
            <person name="Rogers A."/>
            <person name="Williams B."/>
            <person name="Antoshechkin I."/>
            <person name="Lee M.M."/>
            <person name="Goodwin Z."/>
            <person name="Lu X."/>
            <person name="Lewis E.E."/>
            <person name="Goodrich-Blair H."/>
            <person name="Stock S.P."/>
            <person name="Adams B.J."/>
            <person name="Sternberg P.W."/>
            <person name="Mortazavi A."/>
        </authorList>
    </citation>
    <scope>NUCLEOTIDE SEQUENCE [LARGE SCALE GENOMIC DNA]</scope>
    <source>
        <strain evidence="1">ALL</strain>
    </source>
</reference>
<proteinExistence type="predicted"/>
<name>A0A4U8V1D9_STECR</name>
<protein>
    <submittedName>
        <fullName evidence="1">Uncharacterized protein</fullName>
    </submittedName>
</protein>